<evidence type="ECO:0000256" key="2">
    <source>
        <dbReference type="ARBA" id="ARBA00023002"/>
    </source>
</evidence>
<comment type="caution">
    <text evidence="4">The sequence shown here is derived from an EMBL/GenBank/DDBJ whole genome shotgun (WGS) entry which is preliminary data.</text>
</comment>
<dbReference type="InterPro" id="IPR036291">
    <property type="entry name" value="NAD(P)-bd_dom_sf"/>
</dbReference>
<gene>
    <name evidence="4" type="ORF">TRAPUB_11323</name>
</gene>
<keyword evidence="5" id="KW-1185">Reference proteome</keyword>
<dbReference type="Proteomes" id="UP000184267">
    <property type="component" value="Unassembled WGS sequence"/>
</dbReference>
<dbReference type="OMA" id="HIMKWTS"/>
<evidence type="ECO:0000256" key="3">
    <source>
        <dbReference type="RuleBase" id="RU000363"/>
    </source>
</evidence>
<organism evidence="4 5">
    <name type="scientific">Trametes pubescens</name>
    <name type="common">White-rot fungus</name>
    <dbReference type="NCBI Taxonomy" id="154538"/>
    <lineage>
        <taxon>Eukaryota</taxon>
        <taxon>Fungi</taxon>
        <taxon>Dikarya</taxon>
        <taxon>Basidiomycota</taxon>
        <taxon>Agaricomycotina</taxon>
        <taxon>Agaricomycetes</taxon>
        <taxon>Polyporales</taxon>
        <taxon>Polyporaceae</taxon>
        <taxon>Trametes</taxon>
    </lineage>
</organism>
<dbReference type="PANTHER" id="PTHR43976">
    <property type="entry name" value="SHORT CHAIN DEHYDROGENASE"/>
    <property type="match status" value="1"/>
</dbReference>
<evidence type="ECO:0000313" key="5">
    <source>
        <dbReference type="Proteomes" id="UP000184267"/>
    </source>
</evidence>
<dbReference type="PRINTS" id="PR00080">
    <property type="entry name" value="SDRFAMILY"/>
</dbReference>
<dbReference type="Gene3D" id="3.40.50.720">
    <property type="entry name" value="NAD(P)-binding Rossmann-like Domain"/>
    <property type="match status" value="1"/>
</dbReference>
<dbReference type="SUPFAM" id="SSF51735">
    <property type="entry name" value="NAD(P)-binding Rossmann-fold domains"/>
    <property type="match status" value="1"/>
</dbReference>
<evidence type="ECO:0008006" key="6">
    <source>
        <dbReference type="Google" id="ProtNLM"/>
    </source>
</evidence>
<keyword evidence="2" id="KW-0560">Oxidoreductase</keyword>
<dbReference type="CDD" id="cd05374">
    <property type="entry name" value="17beta-HSD-like_SDR_c"/>
    <property type="match status" value="1"/>
</dbReference>
<dbReference type="AlphaFoldDB" id="A0A1M2VX74"/>
<dbReference type="OrthoDB" id="1274115at2759"/>
<reference evidence="4 5" key="1">
    <citation type="submission" date="2016-10" db="EMBL/GenBank/DDBJ databases">
        <title>Genome sequence of the basidiomycete white-rot fungus Trametes pubescens.</title>
        <authorList>
            <person name="Makela M.R."/>
            <person name="Granchi Z."/>
            <person name="Peng M."/>
            <person name="De Vries R.P."/>
            <person name="Grigoriev I."/>
            <person name="Riley R."/>
            <person name="Hilden K."/>
        </authorList>
    </citation>
    <scope>NUCLEOTIDE SEQUENCE [LARGE SCALE GENOMIC DNA]</scope>
    <source>
        <strain evidence="4 5">FBCC735</strain>
    </source>
</reference>
<evidence type="ECO:0000256" key="1">
    <source>
        <dbReference type="ARBA" id="ARBA00006484"/>
    </source>
</evidence>
<dbReference type="Pfam" id="PF00106">
    <property type="entry name" value="adh_short"/>
    <property type="match status" value="1"/>
</dbReference>
<dbReference type="PANTHER" id="PTHR43976:SF16">
    <property type="entry name" value="SHORT-CHAIN DEHYDROGENASE_REDUCTASE FAMILY PROTEIN"/>
    <property type="match status" value="1"/>
</dbReference>
<comment type="similarity">
    <text evidence="1 3">Belongs to the short-chain dehydrogenases/reductases (SDR) family.</text>
</comment>
<dbReference type="InterPro" id="IPR051911">
    <property type="entry name" value="SDR_oxidoreductase"/>
</dbReference>
<dbReference type="PRINTS" id="PR00081">
    <property type="entry name" value="GDHRDH"/>
</dbReference>
<accession>A0A1M2VX74</accession>
<protein>
    <recommendedName>
        <fullName evidence="6">Oxidoreductase YusZ</fullName>
    </recommendedName>
</protein>
<evidence type="ECO:0000313" key="4">
    <source>
        <dbReference type="EMBL" id="OJT12146.1"/>
    </source>
</evidence>
<dbReference type="GO" id="GO:0016491">
    <property type="term" value="F:oxidoreductase activity"/>
    <property type="evidence" value="ECO:0007669"/>
    <property type="project" value="UniProtKB-KW"/>
</dbReference>
<dbReference type="InterPro" id="IPR002347">
    <property type="entry name" value="SDR_fam"/>
</dbReference>
<name>A0A1M2VX74_TRAPU</name>
<dbReference type="STRING" id="154538.A0A1M2VX74"/>
<proteinExistence type="inferred from homology"/>
<dbReference type="EMBL" id="MNAD01000519">
    <property type="protein sequence ID" value="OJT12146.1"/>
    <property type="molecule type" value="Genomic_DNA"/>
</dbReference>
<sequence length="295" mass="32171">MTSSPRVWLITGASSGFGRALCDVVLKNGEIVVAIARRTYLLDDLVNQYSADRVLAVKTDVTQPQEVAEAFLSAKSAFGRVDVVFNNAGYADLGELESVQDIDARALFETNFWGAVSVTRESIKFFRESNPSGDGGRLLQMTSMYGIVGANCLAFYSASKHALEGFTKSVVQELDPVWNIKVTLLEPGFFQTDLISHIMKWTSPHPAYLTSPLPSAMRESWSSFVAPGDTTKIADAFYRAAAIPDPPLHFPIGKDAIANTKKMVVELGDAVARYESWSDDIEVASGRVEPTCESV</sequence>